<accession>A0ACC6P3W5</accession>
<protein>
    <submittedName>
        <fullName evidence="1">DNA repair protein RecN</fullName>
    </submittedName>
</protein>
<gene>
    <name evidence="1" type="ORF">RV045_10875</name>
</gene>
<keyword evidence="2" id="KW-1185">Reference proteome</keyword>
<name>A0ACC6P3W5_9BURK</name>
<reference evidence="1" key="1">
    <citation type="submission" date="2023-10" db="EMBL/GenBank/DDBJ databases">
        <title>Amphibacter perezi, gen. nov., sp. nov. a novel taxa of the family Comamonadaceae, class Betaproteobacteria isolated from the skin microbiota of Pelophylax perezi from different populations.</title>
        <authorList>
            <person name="Costa S."/>
            <person name="Proenca D.N."/>
            <person name="Lopes I."/>
            <person name="Morais P.V."/>
        </authorList>
    </citation>
    <scope>NUCLEOTIDE SEQUENCE</scope>
    <source>
        <strain evidence="1">SL12-8</strain>
    </source>
</reference>
<dbReference type="Proteomes" id="UP001364695">
    <property type="component" value="Unassembled WGS sequence"/>
</dbReference>
<dbReference type="EMBL" id="JAWDIE010000017">
    <property type="protein sequence ID" value="MEJ7138925.1"/>
    <property type="molecule type" value="Genomic_DNA"/>
</dbReference>
<evidence type="ECO:0000313" key="2">
    <source>
        <dbReference type="Proteomes" id="UP001364695"/>
    </source>
</evidence>
<sequence length="588" mass="62785">MLRRLTLRDFVIVDQLELDIGPGLTVLTGETGAGKSILIDALQLVLGQRGDSAVVREGCERADIGAEFDAPAHLGAWLDEAGFDDNDGLLLLRRTVDAKGKSRAWINGSPATLTQLGDLAQHLVDIHGQHAWQSLTRPEAVRAWLDGHAGVDTAALQQAWRAWRQAQQTLATAQAGLDQQQQERERLQWQLQEADRLAPGAHEWADLNAEHARLAHASQLQDAAREAVMLLDDGQPAALDLLHRAAAALEAAQAHDARLGEWAAELSGAAVQAREVLRALQHYGSEADLDPQRLQQLDERLTQWMSLARRYRCPPEELPALQQRWRDALADLDRLGDVAALQQAVDQAWKQLQKLAKAASTRRQAVAPRLAERVSTLMQALGMAGGRLEVALLPQPEMQAYGLEGIELRVAGHAGTTPRPLAKVASGGELSRLALAVAVTGITGLDADLDQGLAAVAGSARATPGDQAPTVLIFDEIDAGIGGAVADTVGRMMHALGARVQVLAVTHLAQVAAYAHQHARVSKDTVGGPSGTATVSRLTLLDAPGRVHEIARLLGGQISPESLAHARTLLAQAGAPVETPSTSSPRNR</sequence>
<organism evidence="1 2">
    <name type="scientific">Amphibiibacter pelophylacis</name>
    <dbReference type="NCBI Taxonomy" id="1799477"/>
    <lineage>
        <taxon>Bacteria</taxon>
        <taxon>Pseudomonadati</taxon>
        <taxon>Pseudomonadota</taxon>
        <taxon>Betaproteobacteria</taxon>
        <taxon>Burkholderiales</taxon>
        <taxon>Sphaerotilaceae</taxon>
        <taxon>Amphibiibacter</taxon>
    </lineage>
</organism>
<evidence type="ECO:0000313" key="1">
    <source>
        <dbReference type="EMBL" id="MEJ7138925.1"/>
    </source>
</evidence>
<comment type="caution">
    <text evidence="1">The sequence shown here is derived from an EMBL/GenBank/DDBJ whole genome shotgun (WGS) entry which is preliminary data.</text>
</comment>
<proteinExistence type="predicted"/>